<feature type="repeat" description="TPR" evidence="3">
    <location>
        <begin position="207"/>
        <end position="240"/>
    </location>
</feature>
<dbReference type="Gene3D" id="1.25.40.10">
    <property type="entry name" value="Tetratricopeptide repeat domain"/>
    <property type="match status" value="2"/>
</dbReference>
<dbReference type="RefSeq" id="WP_090541637.1">
    <property type="nucleotide sequence ID" value="NZ_FNSR01000001.1"/>
</dbReference>
<dbReference type="SUPFAM" id="SSF53335">
    <property type="entry name" value="S-adenosyl-L-methionine-dependent methyltransferases"/>
    <property type="match status" value="1"/>
</dbReference>
<name>A0A1H7SPV2_9BURK</name>
<gene>
    <name evidence="4" type="ORF">SAMN05192542_112158</name>
</gene>
<sequence>MANETSKQMFRRSSDRRYFTRWLVGDGIDVGCGPDPLSNLSDFFPLMRSVRGWDLPDGDAMLMETVADGSFDFVHSSHCLEHLVDPVTALRNWIRICKPGGHLVITIPDEDLYEQGVWPSTFNEDHKWTFTILKKESWSPRSINLVELLAMFADDVEILKLEKLDSTFDYNRPRYDQTLYGLAESAIEFVLYKRPRSSTVAAPALDTNAHFARALELHEAGRLEEALENYKAVLASEPGHVPALNNLSLLFPGEIRESLLRRALEFKADDPDALLNLAAHLGSTHRLAEARDAYLNALAVSPNDRRVIAGLCETYEGLGELDSAIALLESRLAHFDDPAGTYCQLGKYCESANRTDDALRYLERAISINPEHAEAHILAGRQHLKKGRYDRGATELSWIWHGRAPEFCQQVGLFADEDGRLIRQDGRTIVLSADSGLGDTLQFVRYAQLLRALGASVVLECQNELVRLLHNAEGVDKVVPLGQLTDTGDVRVPLHNLIGAFRSTPDNLPNAVPYLHADAEEADAWRKRVEPLPGLRVGLCWAGSPQHWRNRSRSIPVEQILPLLDLPGISFVSLQKDGALAAPGLHDWSADFTDMAATAALIQNLDLVISVDSAVAHLAGALGRPVWLLNRFDSCWRWMEERPDSPWYPTLTQFRQQSPEDWATVLAVVATTLVTLVNQREAAAVG</sequence>
<dbReference type="InterPro" id="IPR019734">
    <property type="entry name" value="TPR_rpt"/>
</dbReference>
<dbReference type="AlphaFoldDB" id="A0A1H7SPV2"/>
<dbReference type="STRING" id="416943.SAMN05445871_0323"/>
<evidence type="ECO:0000256" key="1">
    <source>
        <dbReference type="ARBA" id="ARBA00022737"/>
    </source>
</evidence>
<dbReference type="OrthoDB" id="8886062at2"/>
<dbReference type="Pfam" id="PF13489">
    <property type="entry name" value="Methyltransf_23"/>
    <property type="match status" value="1"/>
</dbReference>
<dbReference type="Proteomes" id="UP000199120">
    <property type="component" value="Unassembled WGS sequence"/>
</dbReference>
<dbReference type="CDD" id="cd02440">
    <property type="entry name" value="AdoMet_MTases"/>
    <property type="match status" value="1"/>
</dbReference>
<dbReference type="InterPro" id="IPR051685">
    <property type="entry name" value="Ycf3/AcsC/BcsC/TPR_MFPF"/>
</dbReference>
<dbReference type="PROSITE" id="PS50005">
    <property type="entry name" value="TPR"/>
    <property type="match status" value="2"/>
</dbReference>
<evidence type="ECO:0000313" key="5">
    <source>
        <dbReference type="Proteomes" id="UP000199120"/>
    </source>
</evidence>
<dbReference type="InterPro" id="IPR002201">
    <property type="entry name" value="Glyco_trans_9"/>
</dbReference>
<reference evidence="5" key="1">
    <citation type="submission" date="2016-10" db="EMBL/GenBank/DDBJ databases">
        <authorList>
            <person name="Varghese N."/>
            <person name="Submissions S."/>
        </authorList>
    </citation>
    <scope>NUCLEOTIDE SEQUENCE [LARGE SCALE GENOMIC DNA]</scope>
    <source>
        <strain evidence="5">LMG 26416</strain>
    </source>
</reference>
<dbReference type="SUPFAM" id="SSF48452">
    <property type="entry name" value="TPR-like"/>
    <property type="match status" value="1"/>
</dbReference>
<keyword evidence="2 3" id="KW-0802">TPR repeat</keyword>
<proteinExistence type="predicted"/>
<evidence type="ECO:0000256" key="3">
    <source>
        <dbReference type="PROSITE-ProRule" id="PRU00339"/>
    </source>
</evidence>
<dbReference type="PANTHER" id="PTHR44943">
    <property type="entry name" value="CELLULOSE SYNTHASE OPERON PROTEIN C"/>
    <property type="match status" value="1"/>
</dbReference>
<dbReference type="GO" id="GO:0016757">
    <property type="term" value="F:glycosyltransferase activity"/>
    <property type="evidence" value="ECO:0007669"/>
    <property type="project" value="InterPro"/>
</dbReference>
<keyword evidence="5" id="KW-1185">Reference proteome</keyword>
<dbReference type="Pfam" id="PF01075">
    <property type="entry name" value="Glyco_transf_9"/>
    <property type="match status" value="1"/>
</dbReference>
<evidence type="ECO:0000313" key="4">
    <source>
        <dbReference type="EMBL" id="SEL74543.1"/>
    </source>
</evidence>
<evidence type="ECO:0000256" key="2">
    <source>
        <dbReference type="ARBA" id="ARBA00022803"/>
    </source>
</evidence>
<dbReference type="InterPro" id="IPR029063">
    <property type="entry name" value="SAM-dependent_MTases_sf"/>
</dbReference>
<accession>A0A1H7SPV2</accession>
<feature type="repeat" description="TPR" evidence="3">
    <location>
        <begin position="339"/>
        <end position="372"/>
    </location>
</feature>
<dbReference type="Gene3D" id="3.40.50.2000">
    <property type="entry name" value="Glycogen Phosphorylase B"/>
    <property type="match status" value="1"/>
</dbReference>
<dbReference type="Gene3D" id="3.40.50.150">
    <property type="entry name" value="Vaccinia Virus protein VP39"/>
    <property type="match status" value="1"/>
</dbReference>
<dbReference type="SUPFAM" id="SSF53756">
    <property type="entry name" value="UDP-Glycosyltransferase/glycogen phosphorylase"/>
    <property type="match status" value="1"/>
</dbReference>
<organism evidence="4 5">
    <name type="scientific">Paraburkholderia caballeronis</name>
    <dbReference type="NCBI Taxonomy" id="416943"/>
    <lineage>
        <taxon>Bacteria</taxon>
        <taxon>Pseudomonadati</taxon>
        <taxon>Pseudomonadota</taxon>
        <taxon>Betaproteobacteria</taxon>
        <taxon>Burkholderiales</taxon>
        <taxon>Burkholderiaceae</taxon>
        <taxon>Paraburkholderia</taxon>
    </lineage>
</organism>
<keyword evidence="1" id="KW-0677">Repeat</keyword>
<dbReference type="SMART" id="SM00028">
    <property type="entry name" value="TPR"/>
    <property type="match status" value="4"/>
</dbReference>
<dbReference type="InterPro" id="IPR011990">
    <property type="entry name" value="TPR-like_helical_dom_sf"/>
</dbReference>
<dbReference type="Pfam" id="PF14559">
    <property type="entry name" value="TPR_19"/>
    <property type="match status" value="2"/>
</dbReference>
<protein>
    <submittedName>
        <fullName evidence="4">Tetratricopeptide repeat-containing protein</fullName>
    </submittedName>
</protein>
<dbReference type="EMBL" id="FOAJ01000012">
    <property type="protein sequence ID" value="SEL74543.1"/>
    <property type="molecule type" value="Genomic_DNA"/>
</dbReference>
<dbReference type="PANTHER" id="PTHR44943:SF10">
    <property type="match status" value="1"/>
</dbReference>